<evidence type="ECO:0000313" key="2">
    <source>
        <dbReference type="EMBL" id="AJO21499.1"/>
    </source>
</evidence>
<dbReference type="RefSeq" id="WP_035183585.1">
    <property type="nucleotide sequence ID" value="NZ_CP010525.1"/>
</dbReference>
<dbReference type="PANTHER" id="PTHR28629:SF4">
    <property type="entry name" value="TRIOKINASE_FMN CYCLASE"/>
    <property type="match status" value="1"/>
</dbReference>
<dbReference type="Pfam" id="PF02733">
    <property type="entry name" value="Dak1"/>
    <property type="match status" value="1"/>
</dbReference>
<dbReference type="FunFam" id="3.40.50.10440:FF:000001">
    <property type="entry name" value="Dihydroxyacetone kinase, DhaK subunit"/>
    <property type="match status" value="1"/>
</dbReference>
<protein>
    <submittedName>
        <fullName evidence="2">Glycerone kinase</fullName>
    </submittedName>
</protein>
<dbReference type="GO" id="GO:0019563">
    <property type="term" value="P:glycerol catabolic process"/>
    <property type="evidence" value="ECO:0007669"/>
    <property type="project" value="TreeGrafter"/>
</dbReference>
<keyword evidence="2" id="KW-0808">Transferase</keyword>
<dbReference type="InterPro" id="IPR004006">
    <property type="entry name" value="DhaK_dom"/>
</dbReference>
<keyword evidence="3" id="KW-1185">Reference proteome</keyword>
<accession>A0AAN0T449</accession>
<dbReference type="SUPFAM" id="SSF82549">
    <property type="entry name" value="DAK1/DegV-like"/>
    <property type="match status" value="1"/>
</dbReference>
<reference evidence="3" key="1">
    <citation type="submission" date="2015-01" db="EMBL/GenBank/DDBJ databases">
        <title>Comparative genome analysis of Bacillus coagulans HM-08, Clostridium butyricum HM-68, Bacillus subtilis HM-66 and Bacillus paralicheniformis BL-09.</title>
        <authorList>
            <person name="Zhang H."/>
        </authorList>
    </citation>
    <scope>NUCLEOTIDE SEQUENCE [LARGE SCALE GENOMIC DNA]</scope>
    <source>
        <strain evidence="3">HM-08</strain>
    </source>
</reference>
<sequence length="339" mass="36457">MKKVINDPANVVEETIEGFLAAYKDQFRKVDDVNGVVRRDHKEKVAVVTGGGSGHEPLFIGLLGEGLADGVTLGNVFAAPNPYNIQEVAKAADKGKGVLFVYGNYSGDILNFDMATELLELEGIECRTVRVTDDVASAPADRKTDRRGIAGDVFVVKIAGAASETGLSLEEVTRITQKANDHTFSIGVGLTPGSIPGAAEPPYTLGDDEMEVGLGIHGEPGVKRTKLLPADELTDNLMDTLLKESGITAGDEVCVLVNGLGSTTLMELFIVNRRVTKILEEKGIRAYDIDVNSYCTTQEMGGFSITLLKLDDELKAYYDAPAISPYYKKLEKKPVKATQ</sequence>
<proteinExistence type="predicted"/>
<dbReference type="PROSITE" id="PS51481">
    <property type="entry name" value="DHAK"/>
    <property type="match status" value="1"/>
</dbReference>
<dbReference type="PANTHER" id="PTHR28629">
    <property type="entry name" value="TRIOKINASE/FMN CYCLASE"/>
    <property type="match status" value="1"/>
</dbReference>
<dbReference type="AlphaFoldDB" id="A0AAN0T449"/>
<organism evidence="2 3">
    <name type="scientific">Heyndrickxia coagulans</name>
    <name type="common">Weizmannia coagulans</name>
    <dbReference type="NCBI Taxonomy" id="1398"/>
    <lineage>
        <taxon>Bacteria</taxon>
        <taxon>Bacillati</taxon>
        <taxon>Bacillota</taxon>
        <taxon>Bacilli</taxon>
        <taxon>Bacillales</taxon>
        <taxon>Bacillaceae</taxon>
        <taxon>Heyndrickxia</taxon>
    </lineage>
</organism>
<dbReference type="EMBL" id="CP010525">
    <property type="protein sequence ID" value="AJO21499.1"/>
    <property type="molecule type" value="Genomic_DNA"/>
</dbReference>
<gene>
    <name evidence="2" type="ORF">SB48_HM08orf01076</name>
</gene>
<keyword evidence="2" id="KW-0418">Kinase</keyword>
<name>A0AAN0T449_HEYCO</name>
<dbReference type="GO" id="GO:0004371">
    <property type="term" value="F:glycerone kinase activity"/>
    <property type="evidence" value="ECO:0007669"/>
    <property type="project" value="InterPro"/>
</dbReference>
<dbReference type="GO" id="GO:0005829">
    <property type="term" value="C:cytosol"/>
    <property type="evidence" value="ECO:0007669"/>
    <property type="project" value="TreeGrafter"/>
</dbReference>
<dbReference type="Proteomes" id="UP000032024">
    <property type="component" value="Chromosome"/>
</dbReference>
<evidence type="ECO:0000259" key="1">
    <source>
        <dbReference type="PROSITE" id="PS51481"/>
    </source>
</evidence>
<dbReference type="InterPro" id="IPR050861">
    <property type="entry name" value="Dihydroxyacetone_Kinase"/>
</dbReference>
<feature type="domain" description="DhaK" evidence="1">
    <location>
        <begin position="7"/>
        <end position="327"/>
    </location>
</feature>
<dbReference type="Gene3D" id="3.30.1180.20">
    <property type="entry name" value="Dihydroxyacetone kinase, domain 2"/>
    <property type="match status" value="1"/>
</dbReference>
<evidence type="ECO:0000313" key="3">
    <source>
        <dbReference type="Proteomes" id="UP000032024"/>
    </source>
</evidence>
<dbReference type="Gene3D" id="3.40.50.10440">
    <property type="entry name" value="Dihydroxyacetone kinase, domain 1"/>
    <property type="match status" value="1"/>
</dbReference>